<dbReference type="InterPro" id="IPR045584">
    <property type="entry name" value="Pilin-like"/>
</dbReference>
<dbReference type="InterPro" id="IPR027558">
    <property type="entry name" value="Pre_pil_HX9DG_C"/>
</dbReference>
<dbReference type="NCBIfam" id="TIGR04294">
    <property type="entry name" value="pre_pil_HX9DG"/>
    <property type="match status" value="1"/>
</dbReference>
<dbReference type="Pfam" id="PF07963">
    <property type="entry name" value="N_methyl"/>
    <property type="match status" value="1"/>
</dbReference>
<dbReference type="Gene3D" id="3.30.700.10">
    <property type="entry name" value="Glycoprotein, Type 4 Pilin"/>
    <property type="match status" value="1"/>
</dbReference>
<dbReference type="EMBL" id="CP155447">
    <property type="protein sequence ID" value="XBH01493.1"/>
    <property type="molecule type" value="Genomic_DNA"/>
</dbReference>
<organism evidence="2">
    <name type="scientific">Singulisphaera sp. Ch08</name>
    <dbReference type="NCBI Taxonomy" id="3120278"/>
    <lineage>
        <taxon>Bacteria</taxon>
        <taxon>Pseudomonadati</taxon>
        <taxon>Planctomycetota</taxon>
        <taxon>Planctomycetia</taxon>
        <taxon>Isosphaerales</taxon>
        <taxon>Isosphaeraceae</taxon>
        <taxon>Singulisphaera</taxon>
    </lineage>
</organism>
<proteinExistence type="predicted"/>
<dbReference type="SUPFAM" id="SSF54523">
    <property type="entry name" value="Pili subunits"/>
    <property type="match status" value="1"/>
</dbReference>
<dbReference type="InterPro" id="IPR012902">
    <property type="entry name" value="N_methyl_site"/>
</dbReference>
<feature type="domain" description="DUF1559" evidence="1">
    <location>
        <begin position="37"/>
        <end position="307"/>
    </location>
</feature>
<name>A0AAU7C7X4_9BACT</name>
<dbReference type="PANTHER" id="PTHR30093:SF2">
    <property type="entry name" value="TYPE II SECRETION SYSTEM PROTEIN H"/>
    <property type="match status" value="1"/>
</dbReference>
<accession>A0AAU7C7X4</accession>
<dbReference type="InterPro" id="IPR011453">
    <property type="entry name" value="DUF1559"/>
</dbReference>
<dbReference type="NCBIfam" id="TIGR02532">
    <property type="entry name" value="IV_pilin_GFxxxE"/>
    <property type="match status" value="1"/>
</dbReference>
<dbReference type="AlphaFoldDB" id="A0AAU7C7X4"/>
<reference evidence="2" key="1">
    <citation type="submission" date="2024-05" db="EMBL/GenBank/DDBJ databases">
        <title>Planctomycetes of the genus Singulisphaera possess chitinolytic capabilities.</title>
        <authorList>
            <person name="Ivanova A."/>
        </authorList>
    </citation>
    <scope>NUCLEOTIDE SEQUENCE</scope>
    <source>
        <strain evidence="2">Ch08T</strain>
    </source>
</reference>
<dbReference type="Pfam" id="PF07596">
    <property type="entry name" value="SBP_bac_10"/>
    <property type="match status" value="1"/>
</dbReference>
<sequence>MPPRVHSTRRPGFTLIELLVVIAIIAVLISLLLPAVQAAREAARRAQCTNNMRQLGLAAHMYADTHAYIPPGLVAFSPSAGYGGYAGQGTGIFMLPYIEQGNLYDRYDHTKGFDHSDNQTVVNTSLAVYTCPSAPGSYRKMACDNAFASSFGGLPAQNGKNTGATTDYNGIRWVNDINGDSNVGMMGHLWNFGPPDSYTLTNPSQFRDCTDGLSNTVLYYEQAGRPTSYRKGWRSQGEITDLQARWSAPWSFSFGIDVHTSSADGSTTNGPCVMNCTNESQPYSFHPGGVNVTFADGSSRFLKETINGRVFWGLCGRADAMVIGEY</sequence>
<dbReference type="PANTHER" id="PTHR30093">
    <property type="entry name" value="GENERAL SECRETION PATHWAY PROTEIN G"/>
    <property type="match status" value="1"/>
</dbReference>
<gene>
    <name evidence="2" type="ORF">V5E97_24440</name>
</gene>
<evidence type="ECO:0000259" key="1">
    <source>
        <dbReference type="Pfam" id="PF07596"/>
    </source>
</evidence>
<protein>
    <submittedName>
        <fullName evidence="2">DUF1559 domain-containing protein</fullName>
    </submittedName>
</protein>
<evidence type="ECO:0000313" key="2">
    <source>
        <dbReference type="EMBL" id="XBH01493.1"/>
    </source>
</evidence>
<dbReference type="RefSeq" id="WP_406694222.1">
    <property type="nucleotide sequence ID" value="NZ_CP155447.1"/>
</dbReference>